<sequence length="307" mass="36059">MEEKAHPIRKQQRLLNPTILDVVKTEVTKLLAVGINYPISDSQWVSPVQVVPKKSWMTVMKNQDDELVLMRIQNSWRVCIDYKKLNQATHKDHFPLPFIGAVFGQRARADKPVHEIAYASRTMDPTKLNYTTTEKELLAVKPNAKPILIRWMLLLQEFNIEIRDKKDVENTVANHLSRIKRESDSIPFRDEFPDEQLLHFPPEASRLYKEKLKSDAKYYIWDDRYHWRLCNDQVIRRCISDTEIKSILKFYHTTSGGGHYESTRTARKILDCGFYWPAIFQDAYQFVSTCEQCQKAGMAISRRHEMP</sequence>
<feature type="domain" description="Integrase zinc-binding" evidence="2">
    <location>
        <begin position="241"/>
        <end position="296"/>
    </location>
</feature>
<feature type="domain" description="Reverse transcriptase/retrotransposon-derived protein RNase H-like" evidence="1">
    <location>
        <begin position="99"/>
        <end position="141"/>
    </location>
</feature>
<dbReference type="EMBL" id="QJKJ01014794">
    <property type="protein sequence ID" value="RDX63619.1"/>
    <property type="molecule type" value="Genomic_DNA"/>
</dbReference>
<dbReference type="PANTHER" id="PTHR34072:SF57">
    <property type="entry name" value="RNA-DIRECTED DNA POLYMERASE"/>
    <property type="match status" value="1"/>
</dbReference>
<dbReference type="Pfam" id="PF17919">
    <property type="entry name" value="RT_RNaseH_2"/>
    <property type="match status" value="1"/>
</dbReference>
<keyword evidence="4" id="KW-1185">Reference proteome</keyword>
<comment type="caution">
    <text evidence="3">The sequence shown here is derived from an EMBL/GenBank/DDBJ whole genome shotgun (WGS) entry which is preliminary data.</text>
</comment>
<reference evidence="3" key="1">
    <citation type="submission" date="2018-05" db="EMBL/GenBank/DDBJ databases">
        <title>Draft genome of Mucuna pruriens seed.</title>
        <authorList>
            <person name="Nnadi N.E."/>
            <person name="Vos R."/>
            <person name="Hasami M.H."/>
            <person name="Devisetty U.K."/>
            <person name="Aguiy J.C."/>
        </authorList>
    </citation>
    <scope>NUCLEOTIDE SEQUENCE [LARGE SCALE GENOMIC DNA]</scope>
    <source>
        <strain evidence="3">JCA_2017</strain>
    </source>
</reference>
<evidence type="ECO:0000259" key="2">
    <source>
        <dbReference type="Pfam" id="PF17921"/>
    </source>
</evidence>
<dbReference type="InterPro" id="IPR041588">
    <property type="entry name" value="Integrase_H2C2"/>
</dbReference>
<feature type="non-terminal residue" evidence="3">
    <location>
        <position position="1"/>
    </location>
</feature>
<name>A0A371EC86_MUCPR</name>
<dbReference type="Gene3D" id="1.10.340.70">
    <property type="match status" value="1"/>
</dbReference>
<dbReference type="InterPro" id="IPR041577">
    <property type="entry name" value="RT_RNaseH_2"/>
</dbReference>
<protein>
    <submittedName>
        <fullName evidence="3">Mitochondrial protein</fullName>
    </submittedName>
</protein>
<gene>
    <name evidence="3" type="ORF">CR513_57926</name>
</gene>
<evidence type="ECO:0000259" key="1">
    <source>
        <dbReference type="Pfam" id="PF17919"/>
    </source>
</evidence>
<organism evidence="3 4">
    <name type="scientific">Mucuna pruriens</name>
    <name type="common">Velvet bean</name>
    <name type="synonym">Dolichos pruriens</name>
    <dbReference type="NCBI Taxonomy" id="157652"/>
    <lineage>
        <taxon>Eukaryota</taxon>
        <taxon>Viridiplantae</taxon>
        <taxon>Streptophyta</taxon>
        <taxon>Embryophyta</taxon>
        <taxon>Tracheophyta</taxon>
        <taxon>Spermatophyta</taxon>
        <taxon>Magnoliopsida</taxon>
        <taxon>eudicotyledons</taxon>
        <taxon>Gunneridae</taxon>
        <taxon>Pentapetalae</taxon>
        <taxon>rosids</taxon>
        <taxon>fabids</taxon>
        <taxon>Fabales</taxon>
        <taxon>Fabaceae</taxon>
        <taxon>Papilionoideae</taxon>
        <taxon>50 kb inversion clade</taxon>
        <taxon>NPAAA clade</taxon>
        <taxon>indigoferoid/millettioid clade</taxon>
        <taxon>Phaseoleae</taxon>
        <taxon>Mucuna</taxon>
    </lineage>
</organism>
<dbReference type="InterPro" id="IPR043502">
    <property type="entry name" value="DNA/RNA_pol_sf"/>
</dbReference>
<accession>A0A371EC86</accession>
<dbReference type="Pfam" id="PF17921">
    <property type="entry name" value="Integrase_H2C2"/>
    <property type="match status" value="1"/>
</dbReference>
<proteinExistence type="predicted"/>
<dbReference type="PANTHER" id="PTHR34072">
    <property type="entry name" value="ENZYMATIC POLYPROTEIN-RELATED"/>
    <property type="match status" value="1"/>
</dbReference>
<evidence type="ECO:0000313" key="4">
    <source>
        <dbReference type="Proteomes" id="UP000257109"/>
    </source>
</evidence>
<dbReference type="SUPFAM" id="SSF56672">
    <property type="entry name" value="DNA/RNA polymerases"/>
    <property type="match status" value="1"/>
</dbReference>
<dbReference type="Proteomes" id="UP000257109">
    <property type="component" value="Unassembled WGS sequence"/>
</dbReference>
<evidence type="ECO:0000313" key="3">
    <source>
        <dbReference type="EMBL" id="RDX63619.1"/>
    </source>
</evidence>
<dbReference type="AlphaFoldDB" id="A0A371EC86"/>
<dbReference type="Gene3D" id="3.10.10.10">
    <property type="entry name" value="HIV Type 1 Reverse Transcriptase, subunit A, domain 1"/>
    <property type="match status" value="1"/>
</dbReference>
<dbReference type="OrthoDB" id="10055717at2759"/>